<evidence type="ECO:0000313" key="2">
    <source>
        <dbReference type="EMBL" id="VVC44443.1"/>
    </source>
</evidence>
<name>A0A5E4NKZ1_9HEMI</name>
<protein>
    <submittedName>
        <fullName evidence="2">Uncharacterized protein</fullName>
    </submittedName>
</protein>
<keyword evidence="3" id="KW-1185">Reference proteome</keyword>
<evidence type="ECO:0000313" key="3">
    <source>
        <dbReference type="Proteomes" id="UP000325440"/>
    </source>
</evidence>
<organism evidence="2 3">
    <name type="scientific">Cinara cedri</name>
    <dbReference type="NCBI Taxonomy" id="506608"/>
    <lineage>
        <taxon>Eukaryota</taxon>
        <taxon>Metazoa</taxon>
        <taxon>Ecdysozoa</taxon>
        <taxon>Arthropoda</taxon>
        <taxon>Hexapoda</taxon>
        <taxon>Insecta</taxon>
        <taxon>Pterygota</taxon>
        <taxon>Neoptera</taxon>
        <taxon>Paraneoptera</taxon>
        <taxon>Hemiptera</taxon>
        <taxon>Sternorrhyncha</taxon>
        <taxon>Aphidomorpha</taxon>
        <taxon>Aphidoidea</taxon>
        <taxon>Aphididae</taxon>
        <taxon>Lachninae</taxon>
        <taxon>Cinara</taxon>
    </lineage>
</organism>
<sequence>MKDMRRMNKNASVELAFDRVRCKSLLIVAQRTTTTKMNLQFGESNERPKLKNPELRFLDFIIVLMITTAFGLLLLYIGIHWDQCNLKKLEPLSSQNLSLGIKY</sequence>
<dbReference type="Proteomes" id="UP000325440">
    <property type="component" value="Unassembled WGS sequence"/>
</dbReference>
<feature type="transmembrane region" description="Helical" evidence="1">
    <location>
        <begin position="57"/>
        <end position="79"/>
    </location>
</feature>
<dbReference type="EMBL" id="CABPRJ010002380">
    <property type="protein sequence ID" value="VVC44443.1"/>
    <property type="molecule type" value="Genomic_DNA"/>
</dbReference>
<gene>
    <name evidence="2" type="ORF">CINCED_3A018473</name>
</gene>
<proteinExistence type="predicted"/>
<reference evidence="2 3" key="1">
    <citation type="submission" date="2019-08" db="EMBL/GenBank/DDBJ databases">
        <authorList>
            <person name="Alioto T."/>
            <person name="Alioto T."/>
            <person name="Gomez Garrido J."/>
        </authorList>
    </citation>
    <scope>NUCLEOTIDE SEQUENCE [LARGE SCALE GENOMIC DNA]</scope>
</reference>
<keyword evidence="1" id="KW-0812">Transmembrane</keyword>
<dbReference type="AlphaFoldDB" id="A0A5E4NKZ1"/>
<keyword evidence="1" id="KW-0472">Membrane</keyword>
<accession>A0A5E4NKZ1</accession>
<keyword evidence="1" id="KW-1133">Transmembrane helix</keyword>
<evidence type="ECO:0000256" key="1">
    <source>
        <dbReference type="SAM" id="Phobius"/>
    </source>
</evidence>